<organism evidence="1">
    <name type="scientific">Anguilla anguilla</name>
    <name type="common">European freshwater eel</name>
    <name type="synonym">Muraena anguilla</name>
    <dbReference type="NCBI Taxonomy" id="7936"/>
    <lineage>
        <taxon>Eukaryota</taxon>
        <taxon>Metazoa</taxon>
        <taxon>Chordata</taxon>
        <taxon>Craniata</taxon>
        <taxon>Vertebrata</taxon>
        <taxon>Euteleostomi</taxon>
        <taxon>Actinopterygii</taxon>
        <taxon>Neopterygii</taxon>
        <taxon>Teleostei</taxon>
        <taxon>Anguilliformes</taxon>
        <taxon>Anguillidae</taxon>
        <taxon>Anguilla</taxon>
    </lineage>
</organism>
<proteinExistence type="predicted"/>
<evidence type="ECO:0000313" key="1">
    <source>
        <dbReference type="EMBL" id="JAH50715.1"/>
    </source>
</evidence>
<name>A0A0E9TCS6_ANGAN</name>
<sequence length="49" mass="5715">MRSLLGLLLLQVNHKHMMINGVGEKRSRNYPARIKSPWDTGKFLYIALF</sequence>
<reference evidence="1" key="1">
    <citation type="submission" date="2014-11" db="EMBL/GenBank/DDBJ databases">
        <authorList>
            <person name="Amaro Gonzalez C."/>
        </authorList>
    </citation>
    <scope>NUCLEOTIDE SEQUENCE</scope>
</reference>
<protein>
    <submittedName>
        <fullName evidence="1">Uncharacterized protein</fullName>
    </submittedName>
</protein>
<accession>A0A0E9TCS6</accession>
<dbReference type="EMBL" id="GBXM01057862">
    <property type="protein sequence ID" value="JAH50715.1"/>
    <property type="molecule type" value="Transcribed_RNA"/>
</dbReference>
<dbReference type="AlphaFoldDB" id="A0A0E9TCS6"/>
<reference evidence="1" key="2">
    <citation type="journal article" date="2015" name="Fish Shellfish Immunol.">
        <title>Early steps in the European eel (Anguilla anguilla)-Vibrio vulnificus interaction in the gills: Role of the RtxA13 toxin.</title>
        <authorList>
            <person name="Callol A."/>
            <person name="Pajuelo D."/>
            <person name="Ebbesson L."/>
            <person name="Teles M."/>
            <person name="MacKenzie S."/>
            <person name="Amaro C."/>
        </authorList>
    </citation>
    <scope>NUCLEOTIDE SEQUENCE</scope>
</reference>